<keyword evidence="3 7" id="KW-0805">Transcription regulation</keyword>
<dbReference type="NCBIfam" id="NF003993">
    <property type="entry name" value="PRK05472.2-2"/>
    <property type="match status" value="1"/>
</dbReference>
<keyword evidence="2 7" id="KW-0678">Repressor</keyword>
<dbReference type="STRING" id="70996.SE18_02795"/>
<evidence type="ECO:0000256" key="2">
    <source>
        <dbReference type="ARBA" id="ARBA00022491"/>
    </source>
</evidence>
<evidence type="ECO:0000256" key="1">
    <source>
        <dbReference type="ARBA" id="ARBA00022490"/>
    </source>
</evidence>
<feature type="DNA-binding region" description="H-T-H motif" evidence="7">
    <location>
        <begin position="18"/>
        <end position="57"/>
    </location>
</feature>
<dbReference type="GO" id="GO:0051775">
    <property type="term" value="P:response to redox state"/>
    <property type="evidence" value="ECO:0007669"/>
    <property type="project" value="InterPro"/>
</dbReference>
<dbReference type="Gene3D" id="1.10.10.10">
    <property type="entry name" value="Winged helix-like DNA-binding domain superfamily/Winged helix DNA-binding domain"/>
    <property type="match status" value="1"/>
</dbReference>
<dbReference type="GO" id="GO:0005737">
    <property type="term" value="C:cytoplasm"/>
    <property type="evidence" value="ECO:0007669"/>
    <property type="project" value="UniProtKB-SubCell"/>
</dbReference>
<accession>A0A0P6YGL7</accession>
<dbReference type="Pfam" id="PF02629">
    <property type="entry name" value="CoA_binding"/>
    <property type="match status" value="1"/>
</dbReference>
<dbReference type="InterPro" id="IPR009718">
    <property type="entry name" value="Rex_DNA-bd_C_dom"/>
</dbReference>
<keyword evidence="5 7" id="KW-0238">DNA-binding</keyword>
<dbReference type="PANTHER" id="PTHR35786:SF1">
    <property type="entry name" value="REDOX-SENSING TRANSCRIPTIONAL REPRESSOR REX 1"/>
    <property type="match status" value="1"/>
</dbReference>
<dbReference type="SMART" id="SM00881">
    <property type="entry name" value="CoA_binding"/>
    <property type="match status" value="1"/>
</dbReference>
<dbReference type="InterPro" id="IPR036390">
    <property type="entry name" value="WH_DNA-bd_sf"/>
</dbReference>
<dbReference type="GO" id="GO:0003700">
    <property type="term" value="F:DNA-binding transcription factor activity"/>
    <property type="evidence" value="ECO:0007669"/>
    <property type="project" value="UniProtKB-UniRule"/>
</dbReference>
<dbReference type="PANTHER" id="PTHR35786">
    <property type="entry name" value="REDOX-SENSING TRANSCRIPTIONAL REPRESSOR REX"/>
    <property type="match status" value="1"/>
</dbReference>
<comment type="similarity">
    <text evidence="7">Belongs to the transcriptional regulatory Rex family.</text>
</comment>
<dbReference type="InterPro" id="IPR022876">
    <property type="entry name" value="Tscrpt_rep_Rex"/>
</dbReference>
<dbReference type="AlphaFoldDB" id="A0A0P6YGL7"/>
<feature type="domain" description="CoA-binding" evidence="8">
    <location>
        <begin position="81"/>
        <end position="182"/>
    </location>
</feature>
<keyword evidence="1 7" id="KW-0963">Cytoplasm</keyword>
<dbReference type="PATRIC" id="fig|70996.4.peg.1719"/>
<dbReference type="HAMAP" id="MF_01131">
    <property type="entry name" value="Rex"/>
    <property type="match status" value="1"/>
</dbReference>
<evidence type="ECO:0000313" key="10">
    <source>
        <dbReference type="Proteomes" id="UP000050277"/>
    </source>
</evidence>
<dbReference type="Gene3D" id="3.40.50.720">
    <property type="entry name" value="NAD(P)-binding Rossmann-like Domain"/>
    <property type="match status" value="1"/>
</dbReference>
<dbReference type="EMBL" id="LGKP01000006">
    <property type="protein sequence ID" value="KPL91363.1"/>
    <property type="molecule type" value="Genomic_DNA"/>
</dbReference>
<reference evidence="9 10" key="1">
    <citation type="submission" date="2015-07" db="EMBL/GenBank/DDBJ databases">
        <title>Whole genome sequence of Herpetosiphon geysericola DSM 7119.</title>
        <authorList>
            <person name="Hemp J."/>
            <person name="Ward L.M."/>
            <person name="Pace L.A."/>
            <person name="Fischer W.W."/>
        </authorList>
    </citation>
    <scope>NUCLEOTIDE SEQUENCE [LARGE SCALE GENOMIC DNA]</scope>
    <source>
        <strain evidence="9 10">DSM 7119</strain>
    </source>
</reference>
<comment type="function">
    <text evidence="7">Modulates transcription in response to changes in cellular NADH/NAD(+) redox state.</text>
</comment>
<dbReference type="NCBIfam" id="NF003995">
    <property type="entry name" value="PRK05472.2-4"/>
    <property type="match status" value="1"/>
</dbReference>
<dbReference type="NCBIfam" id="NF003992">
    <property type="entry name" value="PRK05472.2-1"/>
    <property type="match status" value="1"/>
</dbReference>
<dbReference type="Pfam" id="PF06971">
    <property type="entry name" value="Put_DNA-bind_N"/>
    <property type="match status" value="1"/>
</dbReference>
<dbReference type="SUPFAM" id="SSF46785">
    <property type="entry name" value="Winged helix' DNA-binding domain"/>
    <property type="match status" value="1"/>
</dbReference>
<dbReference type="NCBIfam" id="NF003989">
    <property type="entry name" value="PRK05472.1-3"/>
    <property type="match status" value="1"/>
</dbReference>
<dbReference type="SUPFAM" id="SSF51735">
    <property type="entry name" value="NAD(P)-binding Rossmann-fold domains"/>
    <property type="match status" value="1"/>
</dbReference>
<keyword evidence="4 7" id="KW-0520">NAD</keyword>
<protein>
    <recommendedName>
        <fullName evidence="7">Redox-sensing transcriptional repressor Rex</fullName>
    </recommendedName>
</protein>
<evidence type="ECO:0000256" key="6">
    <source>
        <dbReference type="ARBA" id="ARBA00023163"/>
    </source>
</evidence>
<evidence type="ECO:0000256" key="5">
    <source>
        <dbReference type="ARBA" id="ARBA00023125"/>
    </source>
</evidence>
<organism evidence="9 10">
    <name type="scientific">Herpetosiphon geysericola</name>
    <dbReference type="NCBI Taxonomy" id="70996"/>
    <lineage>
        <taxon>Bacteria</taxon>
        <taxon>Bacillati</taxon>
        <taxon>Chloroflexota</taxon>
        <taxon>Chloroflexia</taxon>
        <taxon>Herpetosiphonales</taxon>
        <taxon>Herpetosiphonaceae</taxon>
        <taxon>Herpetosiphon</taxon>
    </lineage>
</organism>
<evidence type="ECO:0000259" key="8">
    <source>
        <dbReference type="SMART" id="SM00881"/>
    </source>
</evidence>
<name>A0A0P6YGL7_9CHLR</name>
<dbReference type="InterPro" id="IPR003781">
    <property type="entry name" value="CoA-bd"/>
</dbReference>
<keyword evidence="10" id="KW-1185">Reference proteome</keyword>
<dbReference type="RefSeq" id="WP_054532896.1">
    <property type="nucleotide sequence ID" value="NZ_LGKP01000006.1"/>
</dbReference>
<evidence type="ECO:0000256" key="7">
    <source>
        <dbReference type="HAMAP-Rule" id="MF_01131"/>
    </source>
</evidence>
<dbReference type="InterPro" id="IPR036291">
    <property type="entry name" value="NAD(P)-bd_dom_sf"/>
</dbReference>
<comment type="subunit">
    <text evidence="7">Homodimer.</text>
</comment>
<dbReference type="InterPro" id="IPR058236">
    <property type="entry name" value="Rex_actinobacterial-type"/>
</dbReference>
<comment type="caution">
    <text evidence="9">The sequence shown here is derived from an EMBL/GenBank/DDBJ whole genome shotgun (WGS) entry which is preliminary data.</text>
</comment>
<dbReference type="InterPro" id="IPR036388">
    <property type="entry name" value="WH-like_DNA-bd_sf"/>
</dbReference>
<evidence type="ECO:0000256" key="3">
    <source>
        <dbReference type="ARBA" id="ARBA00023015"/>
    </source>
</evidence>
<evidence type="ECO:0000313" key="9">
    <source>
        <dbReference type="EMBL" id="KPL91363.1"/>
    </source>
</evidence>
<dbReference type="Proteomes" id="UP000050277">
    <property type="component" value="Unassembled WGS sequence"/>
</dbReference>
<dbReference type="GO" id="GO:0003677">
    <property type="term" value="F:DNA binding"/>
    <property type="evidence" value="ECO:0007669"/>
    <property type="project" value="UniProtKB-UniRule"/>
</dbReference>
<keyword evidence="6 7" id="KW-0804">Transcription</keyword>
<proteinExistence type="inferred from homology"/>
<feature type="binding site" evidence="7">
    <location>
        <begin position="92"/>
        <end position="97"/>
    </location>
    <ligand>
        <name>NAD(+)</name>
        <dbReference type="ChEBI" id="CHEBI:57540"/>
    </ligand>
</feature>
<evidence type="ECO:0000256" key="4">
    <source>
        <dbReference type="ARBA" id="ARBA00023027"/>
    </source>
</evidence>
<sequence>MDISPNAIPDVVVRRLPIYARSLSYLAEEGVRSVSSQELGERIGVTAAQIRKDLSYFGEFGKQGIGYNVEYLLGHIRRILGLHEVWPVVLVGVGPLGQAIARYEGFRSRGIDIIGVFDNDASKIGLQLGRNTVQPDSDLPKILKEHGIRLAIVAVPAVRAQEVVDVLVENGVQGILNYAPVVVQTPENVWVRHIDPVALLHSMTYYLSREDEHHAMNEH</sequence>
<dbReference type="GO" id="GO:0045892">
    <property type="term" value="P:negative regulation of DNA-templated transcription"/>
    <property type="evidence" value="ECO:0007669"/>
    <property type="project" value="InterPro"/>
</dbReference>
<dbReference type="NCBIfam" id="NF003996">
    <property type="entry name" value="PRK05472.2-5"/>
    <property type="match status" value="1"/>
</dbReference>
<dbReference type="NCBIfam" id="NF003994">
    <property type="entry name" value="PRK05472.2-3"/>
    <property type="match status" value="1"/>
</dbReference>
<comment type="subcellular location">
    <subcellularLocation>
        <location evidence="7">Cytoplasm</location>
    </subcellularLocation>
</comment>
<dbReference type="OrthoDB" id="9784760at2"/>
<gene>
    <name evidence="7" type="primary">rex</name>
    <name evidence="9" type="ORF">SE18_02795</name>
</gene>